<reference evidence="4 5" key="1">
    <citation type="submission" date="2019-08" db="EMBL/GenBank/DDBJ databases">
        <title>A chromosome-level genome assembly, high-density linkage maps, and genome scans reveal the genomic architecture of hybrid incompatibilities underlying speciation via character displacement in darters (Percidae: Etheostominae).</title>
        <authorList>
            <person name="Moran R.L."/>
            <person name="Catchen J.M."/>
            <person name="Fuller R.C."/>
        </authorList>
    </citation>
    <scope>NUCLEOTIDE SEQUENCE [LARGE SCALE GENOMIC DNA]</scope>
    <source>
        <strain evidence="4">EspeVRDwgs_2016</strain>
        <tissue evidence="4">Muscle</tissue>
    </source>
</reference>
<sequence length="148" mass="16998">MTAPNSAERKACWDARDQLWKCLDDNGDKAASCQKFQSEFEANCPAQWVKYFTKRRDFLKYKEKMQTEGFTPAEETPSPSLSVFQWFVLHASGGYKLPVTFLATAQAGNSVRLKRGTPHVVMANITTATPMRFTPKPAFTWRRRKKRQ</sequence>
<feature type="non-terminal residue" evidence="4">
    <location>
        <position position="148"/>
    </location>
</feature>
<comment type="caution">
    <text evidence="4">The sequence shown here is derived from an EMBL/GenBank/DDBJ whole genome shotgun (WGS) entry which is preliminary data.</text>
</comment>
<dbReference type="PANTHER" id="PTHR46690:SF1">
    <property type="entry name" value="CYTOCHROME C OXIDASE ASSEMBLY FACTOR 6 HOMOLOG"/>
    <property type="match status" value="1"/>
</dbReference>
<keyword evidence="3" id="KW-1015">Disulfide bond</keyword>
<name>A0A5J5CFZ9_9PERO</name>
<protein>
    <recommendedName>
        <fullName evidence="6">Cytochrome c oxidase assembly factor 6</fullName>
    </recommendedName>
</protein>
<dbReference type="Pfam" id="PF02297">
    <property type="entry name" value="COX6B"/>
    <property type="match status" value="1"/>
</dbReference>
<accession>A0A5J5CFZ9</accession>
<dbReference type="AlphaFoldDB" id="A0A5J5CFZ9"/>
<keyword evidence="2" id="KW-0496">Mitochondrion</keyword>
<dbReference type="PROSITE" id="PS51808">
    <property type="entry name" value="CHCH"/>
    <property type="match status" value="1"/>
</dbReference>
<evidence type="ECO:0000313" key="4">
    <source>
        <dbReference type="EMBL" id="KAA8579953.1"/>
    </source>
</evidence>
<evidence type="ECO:0000313" key="5">
    <source>
        <dbReference type="Proteomes" id="UP000327493"/>
    </source>
</evidence>
<dbReference type="PANTHER" id="PTHR46690">
    <property type="entry name" value="CYTOCHROME C OXIDASE ASSEMBLY FACTOR 6 HOMOLOG"/>
    <property type="match status" value="1"/>
</dbReference>
<evidence type="ECO:0000256" key="1">
    <source>
        <dbReference type="ARBA" id="ARBA00004173"/>
    </source>
</evidence>
<dbReference type="Gene3D" id="1.10.10.140">
    <property type="entry name" value="Cytochrome c oxidase, subunit VIb"/>
    <property type="match status" value="1"/>
</dbReference>
<dbReference type="InterPro" id="IPR048280">
    <property type="entry name" value="COX6B-like"/>
</dbReference>
<dbReference type="InterPro" id="IPR042289">
    <property type="entry name" value="COA6"/>
</dbReference>
<evidence type="ECO:0008006" key="6">
    <source>
        <dbReference type="Google" id="ProtNLM"/>
    </source>
</evidence>
<dbReference type="SUPFAM" id="SSF47694">
    <property type="entry name" value="Cytochrome c oxidase subunit h"/>
    <property type="match status" value="1"/>
</dbReference>
<dbReference type="GO" id="GO:0005739">
    <property type="term" value="C:mitochondrion"/>
    <property type="evidence" value="ECO:0007669"/>
    <property type="project" value="UniProtKB-SubCell"/>
</dbReference>
<dbReference type="GO" id="GO:0042775">
    <property type="term" value="P:mitochondrial ATP synthesis coupled electron transport"/>
    <property type="evidence" value="ECO:0007669"/>
    <property type="project" value="TreeGrafter"/>
</dbReference>
<evidence type="ECO:0000256" key="2">
    <source>
        <dbReference type="ARBA" id="ARBA00023128"/>
    </source>
</evidence>
<evidence type="ECO:0000256" key="3">
    <source>
        <dbReference type="ARBA" id="ARBA00023157"/>
    </source>
</evidence>
<comment type="subcellular location">
    <subcellularLocation>
        <location evidence="1">Mitochondrion</location>
    </subcellularLocation>
</comment>
<gene>
    <name evidence="4" type="ORF">FQN60_005488</name>
</gene>
<dbReference type="InterPro" id="IPR036549">
    <property type="entry name" value="CX6/COA6-like_sf"/>
</dbReference>
<organism evidence="4 5">
    <name type="scientific">Etheostoma spectabile</name>
    <name type="common">orangethroat darter</name>
    <dbReference type="NCBI Taxonomy" id="54343"/>
    <lineage>
        <taxon>Eukaryota</taxon>
        <taxon>Metazoa</taxon>
        <taxon>Chordata</taxon>
        <taxon>Craniata</taxon>
        <taxon>Vertebrata</taxon>
        <taxon>Euteleostomi</taxon>
        <taxon>Actinopterygii</taxon>
        <taxon>Neopterygii</taxon>
        <taxon>Teleostei</taxon>
        <taxon>Neoteleostei</taxon>
        <taxon>Acanthomorphata</taxon>
        <taxon>Eupercaria</taxon>
        <taxon>Perciformes</taxon>
        <taxon>Percoidei</taxon>
        <taxon>Percidae</taxon>
        <taxon>Etheostomatinae</taxon>
        <taxon>Etheostoma</taxon>
    </lineage>
</organism>
<dbReference type="Proteomes" id="UP000327493">
    <property type="component" value="Chromosome 23"/>
</dbReference>
<dbReference type="GO" id="GO:0008535">
    <property type="term" value="P:respiratory chain complex IV assembly"/>
    <property type="evidence" value="ECO:0007669"/>
    <property type="project" value="InterPro"/>
</dbReference>
<keyword evidence="5" id="KW-1185">Reference proteome</keyword>
<dbReference type="EMBL" id="VOFY01000023">
    <property type="protein sequence ID" value="KAA8579953.1"/>
    <property type="molecule type" value="Genomic_DNA"/>
</dbReference>
<proteinExistence type="predicted"/>